<sequence>INHNFATESEANLALNEEADVRNAMYYHVILIREPGSNGNIHASANIYR</sequence>
<dbReference type="AlphaFoldDB" id="A0AA40WFK5"/>
<dbReference type="Gene3D" id="3.30.1660.10">
    <property type="entry name" value="Flavin-binding protein dodecin"/>
    <property type="match status" value="1"/>
</dbReference>
<feature type="domain" description="YdgH/BhsA/McbA-like" evidence="2">
    <location>
        <begin position="1"/>
        <end position="49"/>
    </location>
</feature>
<dbReference type="Proteomes" id="UP000644282">
    <property type="component" value="Unassembled WGS sequence"/>
</dbReference>
<dbReference type="SUPFAM" id="SSF159871">
    <property type="entry name" value="YdgH-like"/>
    <property type="match status" value="1"/>
</dbReference>
<evidence type="ECO:0000313" key="4">
    <source>
        <dbReference type="Proteomes" id="UP000644282"/>
    </source>
</evidence>
<evidence type="ECO:0000313" key="3">
    <source>
        <dbReference type="EMBL" id="MBE8432480.1"/>
    </source>
</evidence>
<dbReference type="Pfam" id="PF07338">
    <property type="entry name" value="YdgH_BhsA-like"/>
    <property type="match status" value="1"/>
</dbReference>
<proteinExistence type="predicted"/>
<comment type="caution">
    <text evidence="3">The sequence shown here is derived from an EMBL/GenBank/DDBJ whole genome shotgun (WGS) entry which is preliminary data.</text>
</comment>
<evidence type="ECO:0000256" key="1">
    <source>
        <dbReference type="ARBA" id="ARBA00022729"/>
    </source>
</evidence>
<name>A0AA40WFK5_LEPIR</name>
<keyword evidence="1" id="KW-0732">Signal</keyword>
<dbReference type="InterPro" id="IPR025543">
    <property type="entry name" value="Dodecin-like"/>
</dbReference>
<evidence type="ECO:0000259" key="2">
    <source>
        <dbReference type="Pfam" id="PF07338"/>
    </source>
</evidence>
<organism evidence="3 4">
    <name type="scientific">Leptospira interrogans serovar Pomona</name>
    <dbReference type="NCBI Taxonomy" id="44276"/>
    <lineage>
        <taxon>Bacteria</taxon>
        <taxon>Pseudomonadati</taxon>
        <taxon>Spirochaetota</taxon>
        <taxon>Spirochaetia</taxon>
        <taxon>Leptospirales</taxon>
        <taxon>Leptospiraceae</taxon>
        <taxon>Leptospira</taxon>
    </lineage>
</organism>
<reference evidence="3" key="1">
    <citation type="submission" date="2020-10" db="EMBL/GenBank/DDBJ databases">
        <title>New Zealand Leptospira genomics.</title>
        <authorList>
            <person name="Wilkinson D.A."/>
            <person name="Nisa S."/>
            <person name="Moinet M."/>
            <person name="Benschop J."/>
        </authorList>
    </citation>
    <scope>NUCLEOTIDE SEQUENCE</scope>
    <source>
        <strain evidence="3">ESR8</strain>
    </source>
</reference>
<gene>
    <name evidence="3" type="ORF">IQB77_22590</name>
</gene>
<accession>A0AA40WFK5</accession>
<dbReference type="InterPro" id="IPR010854">
    <property type="entry name" value="YdgH/BhsA/McbA-like_dom"/>
</dbReference>
<protein>
    <submittedName>
        <fullName evidence="3">DUF1471 domain-containing protein</fullName>
    </submittedName>
</protein>
<feature type="non-terminal residue" evidence="3">
    <location>
        <position position="1"/>
    </location>
</feature>
<dbReference type="InterPro" id="IPR036275">
    <property type="entry name" value="YdgH-like_sf"/>
</dbReference>
<dbReference type="EMBL" id="JADDXF010000702">
    <property type="protein sequence ID" value="MBE8432480.1"/>
    <property type="molecule type" value="Genomic_DNA"/>
</dbReference>